<evidence type="ECO:0000313" key="1">
    <source>
        <dbReference type="EMBL" id="CDO06903.1"/>
    </source>
</evidence>
<dbReference type="Proteomes" id="UP000028870">
    <property type="component" value="Unassembled WGS sequence"/>
</dbReference>
<accession>W9AN42</accession>
<evidence type="ECO:0008006" key="3">
    <source>
        <dbReference type="Google" id="ProtNLM"/>
    </source>
</evidence>
<reference evidence="1" key="1">
    <citation type="submission" date="2014-03" db="EMBL/GenBank/DDBJ databases">
        <title>Draft Genome Sequence of Mycobacterium cosmeticum DSM 44829.</title>
        <authorList>
            <person name="Croce O."/>
            <person name="Robert C."/>
            <person name="Raoult D."/>
            <person name="Drancourt M."/>
        </authorList>
    </citation>
    <scope>NUCLEOTIDE SEQUENCE [LARGE SCALE GENOMIC DNA]</scope>
    <source>
        <strain evidence="1">DSM 44829</strain>
    </source>
</reference>
<gene>
    <name evidence="1" type="ORF">BN977_01698</name>
</gene>
<dbReference type="eggNOG" id="COG1672">
    <property type="taxonomic scope" value="Bacteria"/>
</dbReference>
<dbReference type="AlphaFoldDB" id="W9AN42"/>
<evidence type="ECO:0000313" key="2">
    <source>
        <dbReference type="Proteomes" id="UP000028870"/>
    </source>
</evidence>
<reference evidence="1" key="2">
    <citation type="submission" date="2014-03" db="EMBL/GenBank/DDBJ databases">
        <authorList>
            <person name="Urmite Genomes"/>
        </authorList>
    </citation>
    <scope>NUCLEOTIDE SEQUENCE</scope>
    <source>
        <strain evidence="1">DSM 44829</strain>
    </source>
</reference>
<dbReference type="EMBL" id="CCBB010000001">
    <property type="protein sequence ID" value="CDO06903.1"/>
    <property type="molecule type" value="Genomic_DNA"/>
</dbReference>
<proteinExistence type="predicted"/>
<dbReference type="Gene3D" id="3.40.50.300">
    <property type="entry name" value="P-loop containing nucleotide triphosphate hydrolases"/>
    <property type="match status" value="1"/>
</dbReference>
<name>W9AN42_MYCCO</name>
<dbReference type="STRING" id="258533.BN977_01698"/>
<protein>
    <recommendedName>
        <fullName evidence="3">Orc1-like AAA ATPase domain-containing protein</fullName>
    </recommendedName>
</protein>
<dbReference type="SUPFAM" id="SSF52540">
    <property type="entry name" value="P-loop containing nucleoside triphosphate hydrolases"/>
    <property type="match status" value="1"/>
</dbReference>
<comment type="caution">
    <text evidence="1">The sequence shown here is derived from an EMBL/GenBank/DDBJ whole genome shotgun (WGS) entry which is preliminary data.</text>
</comment>
<sequence>MCTHMTVTDSQSARTLINQYLATHAGISALDVHIKDYPNERNYIVFVAREDLGPASALSEPLEQALASPDQQSFVVFRVANEELTKAEKARTSVKSLSDPRISELVSLVSARSRVSAADRSLGYVPDVRASLSAVTAGRHHLIFGRRGAGKTALLVEAKSDVELRGAVTAWINIQTYRHEEPQRVVLYTLSKILGSLIASRKLNANNPASITLSNVHNRILSLLDKDSNTIKEVELLIPRVQGAISHHLELTDSTIFVFLDDFYYVKRDFQPTILDLLHAITRDSRVWLKVASIKHLTRWWLNSPPTGLQTGQDAEIIDLDVSLQDPKQAQGFLETVLAGYGKRVGISSLSQIFSRAGLDRLVLASGAVPRDYLVLAASAVTRAQQRPSARQVGVQEINQAAGDAAATKINELEEDMASNPGAAEKTIESLKVVRKFCLEKSSHTYFLVSFHDKEDNPLWYGSLTDLMDVRLIHLVDAGVSDAHSAGHRYEAYMLDLSQFSGARLKQRIRVLDFSSGSFVSRQTRGKEPPRVGSTSSRLRSILRAAPQLELKELENVSLSQSDRNSN</sequence>
<organism evidence="1 2">
    <name type="scientific">Mycolicibacterium cosmeticum</name>
    <dbReference type="NCBI Taxonomy" id="258533"/>
    <lineage>
        <taxon>Bacteria</taxon>
        <taxon>Bacillati</taxon>
        <taxon>Actinomycetota</taxon>
        <taxon>Actinomycetes</taxon>
        <taxon>Mycobacteriales</taxon>
        <taxon>Mycobacteriaceae</taxon>
        <taxon>Mycolicibacterium</taxon>
    </lineage>
</organism>
<dbReference type="InterPro" id="IPR027417">
    <property type="entry name" value="P-loop_NTPase"/>
</dbReference>
<keyword evidence="2" id="KW-1185">Reference proteome</keyword>